<dbReference type="Pfam" id="PF14240">
    <property type="entry name" value="YHYH"/>
    <property type="match status" value="1"/>
</dbReference>
<proteinExistence type="predicted"/>
<dbReference type="AlphaFoldDB" id="A0A1I3QYF0"/>
<evidence type="ECO:0000313" key="4">
    <source>
        <dbReference type="Proteomes" id="UP000183299"/>
    </source>
</evidence>
<evidence type="ECO:0000256" key="1">
    <source>
        <dbReference type="SAM" id="SignalP"/>
    </source>
</evidence>
<keyword evidence="1" id="KW-0732">Signal</keyword>
<evidence type="ECO:0000259" key="2">
    <source>
        <dbReference type="Pfam" id="PF14240"/>
    </source>
</evidence>
<dbReference type="STRING" id="576117.SAMN04488138_104157"/>
<protein>
    <submittedName>
        <fullName evidence="3">YHYH protein</fullName>
    </submittedName>
</protein>
<evidence type="ECO:0000313" key="3">
    <source>
        <dbReference type="EMBL" id="SFJ38512.1"/>
    </source>
</evidence>
<keyword evidence="4" id="KW-1185">Reference proteome</keyword>
<dbReference type="Proteomes" id="UP000183299">
    <property type="component" value="Unassembled WGS sequence"/>
</dbReference>
<feature type="chain" id="PRO_5010296907" evidence="1">
    <location>
        <begin position="34"/>
        <end position="351"/>
    </location>
</feature>
<name>A0A1I3QYF0_9RHOB</name>
<gene>
    <name evidence="3" type="ORF">SAMN04488138_104157</name>
</gene>
<organism evidence="3 4">
    <name type="scientific">Celeribacter halophilus</name>
    <dbReference type="NCBI Taxonomy" id="576117"/>
    <lineage>
        <taxon>Bacteria</taxon>
        <taxon>Pseudomonadati</taxon>
        <taxon>Pseudomonadota</taxon>
        <taxon>Alphaproteobacteria</taxon>
        <taxon>Rhodobacterales</taxon>
        <taxon>Roseobacteraceae</taxon>
        <taxon>Celeribacter</taxon>
    </lineage>
</organism>
<accession>A0A1I3QYF0</accession>
<dbReference type="InterPro" id="IPR025924">
    <property type="entry name" value="YHYH_dom"/>
</dbReference>
<feature type="signal peptide" evidence="1">
    <location>
        <begin position="1"/>
        <end position="33"/>
    </location>
</feature>
<sequence>MRKPLFSRNESFPMRIWIPLIAAATASAAPAVAQTQAELDRFAELSALYQSATIVGEPSVEPCILSQGAQAHCMKITVVAAPSDHITGPYCPLNINDTAEDGGTWFVDGEVRDVDGDFIANLAEIYQDDAWHMFDPETGDIYVRNNEIGCIVAGDPTNETGQPDNICVDCSLGFIGKTVTRTYFIPLSPVPTDGQKGDVHGGIGVALNGVKVEGPAPLELILGEHTLGPFDDCGGHINPSEGYHYHGIQEDCGARADAALSGHAARLGVALDGYDLYDQHDLDGTEPADLDACRGHMTEGLGYHYHVEAAGTNEILPCLTAQTGCSLDDPDASCNASIGGGRPAGPPPRND</sequence>
<dbReference type="EMBL" id="FORY01000004">
    <property type="protein sequence ID" value="SFJ38512.1"/>
    <property type="molecule type" value="Genomic_DNA"/>
</dbReference>
<reference evidence="3 4" key="1">
    <citation type="submission" date="2016-10" db="EMBL/GenBank/DDBJ databases">
        <authorList>
            <person name="de Groot N.N."/>
        </authorList>
    </citation>
    <scope>NUCLEOTIDE SEQUENCE [LARGE SCALE GENOMIC DNA]</scope>
    <source>
        <strain evidence="3 4">CGMCC 1.8891</strain>
    </source>
</reference>
<feature type="domain" description="YHYH" evidence="2">
    <location>
        <begin position="183"/>
        <end position="280"/>
    </location>
</feature>